<proteinExistence type="predicted"/>
<gene>
    <name evidence="1" type="ORF">Z043_117638</name>
</gene>
<protein>
    <submittedName>
        <fullName evidence="1">Uncharacterized protein</fullName>
    </submittedName>
</protein>
<organism evidence="1 2">
    <name type="scientific">Scleropages formosus</name>
    <name type="common">Asian bonytongue</name>
    <name type="synonym">Osteoglossum formosum</name>
    <dbReference type="NCBI Taxonomy" id="113540"/>
    <lineage>
        <taxon>Eukaryota</taxon>
        <taxon>Metazoa</taxon>
        <taxon>Chordata</taxon>
        <taxon>Craniata</taxon>
        <taxon>Vertebrata</taxon>
        <taxon>Euteleostomi</taxon>
        <taxon>Actinopterygii</taxon>
        <taxon>Neopterygii</taxon>
        <taxon>Teleostei</taxon>
        <taxon>Osteoglossocephala</taxon>
        <taxon>Osteoglossomorpha</taxon>
        <taxon>Osteoglossiformes</taxon>
        <taxon>Osteoglossidae</taxon>
        <taxon>Scleropages</taxon>
    </lineage>
</organism>
<evidence type="ECO:0000313" key="2">
    <source>
        <dbReference type="Proteomes" id="UP000034805"/>
    </source>
</evidence>
<name>A0A0P7YCS0_SCLFO</name>
<dbReference type="Proteomes" id="UP000034805">
    <property type="component" value="Unassembled WGS sequence"/>
</dbReference>
<reference evidence="1 2" key="1">
    <citation type="submission" date="2015-08" db="EMBL/GenBank/DDBJ databases">
        <title>The genome of the Asian arowana (Scleropages formosus).</title>
        <authorList>
            <person name="Tan M.H."/>
            <person name="Gan H.M."/>
            <person name="Croft L.J."/>
            <person name="Austin C.M."/>
        </authorList>
    </citation>
    <scope>NUCLEOTIDE SEQUENCE [LARGE SCALE GENOMIC DNA]</scope>
    <source>
        <strain evidence="1">Aro1</strain>
    </source>
</reference>
<dbReference type="AlphaFoldDB" id="A0A0P7YCS0"/>
<dbReference type="EMBL" id="JARO02007347">
    <property type="protein sequence ID" value="KPP64058.1"/>
    <property type="molecule type" value="Genomic_DNA"/>
</dbReference>
<comment type="caution">
    <text evidence="1">The sequence shown here is derived from an EMBL/GenBank/DDBJ whole genome shotgun (WGS) entry which is preliminary data.</text>
</comment>
<evidence type="ECO:0000313" key="1">
    <source>
        <dbReference type="EMBL" id="KPP64058.1"/>
    </source>
</evidence>
<accession>A0A0P7YCS0</accession>
<sequence length="246" mass="27720">MSVSGSPSRLVPLIARIDSSSGDMFESPYARMEAHGGGHLAHSPVTADGPRASRMFLRVGAVPEILQRVKVQQGQLQEYLKKAEYTMQSGGDYERHLAMASEVFEQLKTCAVELHRRGQPSEPVQKNLDQYEQKLLRLRYGIAFPLEDVGRSFQDAIGWIGQKKVPAFYFWCCSFESVQPRGVAIAREGDHTQLTYDLGLPQRLIETAPWADDPAAIEQQITNHNRFHSSIQRSSEVERARDELVH</sequence>